<protein>
    <submittedName>
        <fullName evidence="2">Caskin-1</fullName>
    </submittedName>
</protein>
<proteinExistence type="predicted"/>
<reference evidence="2" key="2">
    <citation type="submission" date="2014-07" db="EMBL/GenBank/DDBJ databases">
        <authorList>
            <person name="Hull J."/>
        </authorList>
    </citation>
    <scope>NUCLEOTIDE SEQUENCE</scope>
</reference>
<gene>
    <name evidence="2" type="primary">CASKIN1</name>
    <name evidence="2" type="ORF">CM83_6230</name>
</gene>
<reference evidence="2" key="1">
    <citation type="journal article" date="2014" name="PLoS ONE">
        <title>Transcriptome-Based Identification of ABC Transporters in the Western Tarnished Plant Bug Lygus hesperus.</title>
        <authorList>
            <person name="Hull J.J."/>
            <person name="Chaney K."/>
            <person name="Geib S.M."/>
            <person name="Fabrick J.A."/>
            <person name="Brent C.S."/>
            <person name="Walsh D."/>
            <person name="Lavine L.C."/>
        </authorList>
    </citation>
    <scope>NUCLEOTIDE SEQUENCE</scope>
</reference>
<feature type="compositionally biased region" description="Basic and acidic residues" evidence="1">
    <location>
        <begin position="88"/>
        <end position="97"/>
    </location>
</feature>
<evidence type="ECO:0000256" key="1">
    <source>
        <dbReference type="SAM" id="MobiDB-lite"/>
    </source>
</evidence>
<dbReference type="EMBL" id="GBHO01023040">
    <property type="protein sequence ID" value="JAG20564.1"/>
    <property type="molecule type" value="Transcribed_RNA"/>
</dbReference>
<feature type="region of interest" description="Disordered" evidence="1">
    <location>
        <begin position="88"/>
        <end position="114"/>
    </location>
</feature>
<organism evidence="2">
    <name type="scientific">Lygus hesperus</name>
    <name type="common">Western plant bug</name>
    <dbReference type="NCBI Taxonomy" id="30085"/>
    <lineage>
        <taxon>Eukaryota</taxon>
        <taxon>Metazoa</taxon>
        <taxon>Ecdysozoa</taxon>
        <taxon>Arthropoda</taxon>
        <taxon>Hexapoda</taxon>
        <taxon>Insecta</taxon>
        <taxon>Pterygota</taxon>
        <taxon>Neoptera</taxon>
        <taxon>Paraneoptera</taxon>
        <taxon>Hemiptera</taxon>
        <taxon>Heteroptera</taxon>
        <taxon>Panheteroptera</taxon>
        <taxon>Cimicomorpha</taxon>
        <taxon>Miridae</taxon>
        <taxon>Mirini</taxon>
        <taxon>Lygus</taxon>
    </lineage>
</organism>
<evidence type="ECO:0000313" key="2">
    <source>
        <dbReference type="EMBL" id="JAG20564.1"/>
    </source>
</evidence>
<accession>A0A0A9XKT9</accession>
<dbReference type="AlphaFoldDB" id="A0A0A9XKT9"/>
<name>A0A0A9XKT9_LYGHE</name>
<sequence>MFEHDWGDRGARQTSDFDHYDTYLDMQNDDDEADFMAYLQQSDVADHFYSRDEIRLRRHDPANRVEIVSTSGELLDGLLDASNALDDKNNDGNDHAHYYSAFGRGEPSKSSNMRNVQGDIYTTTTTTNVDVSSKRSL</sequence>